<sequence length="76" mass="8669">LIKVQKWGNSLAVRIPSAFAKELGLAPNSKVEMKFENGKLVIEPKRQTLEELLSQITPQNLHKEVDWGDKVGKEEW</sequence>
<dbReference type="SUPFAM" id="SSF89447">
    <property type="entry name" value="AbrB/MazE/MraZ-like"/>
    <property type="match status" value="1"/>
</dbReference>
<proteinExistence type="predicted"/>
<keyword evidence="4" id="KW-1185">Reference proteome</keyword>
<gene>
    <name evidence="3" type="ORF">C7457_1747</name>
</gene>
<accession>A0A420W595</accession>
<dbReference type="AlphaFoldDB" id="A0A420W595"/>
<organism evidence="3 4">
    <name type="scientific">Thermovibrio guaymasensis</name>
    <dbReference type="NCBI Taxonomy" id="240167"/>
    <lineage>
        <taxon>Bacteria</taxon>
        <taxon>Pseudomonadati</taxon>
        <taxon>Aquificota</taxon>
        <taxon>Aquificia</taxon>
        <taxon>Desulfurobacteriales</taxon>
        <taxon>Desulfurobacteriaceae</taxon>
        <taxon>Thermovibrio</taxon>
    </lineage>
</organism>
<dbReference type="EMBL" id="RBIE01000007">
    <property type="protein sequence ID" value="RKQ59107.1"/>
    <property type="molecule type" value="Genomic_DNA"/>
</dbReference>
<reference evidence="3 4" key="1">
    <citation type="submission" date="2018-10" db="EMBL/GenBank/DDBJ databases">
        <title>Genomic Encyclopedia of Type Strains, Phase IV (KMG-IV): sequencing the most valuable type-strain genomes for metagenomic binning, comparative biology and taxonomic classification.</title>
        <authorList>
            <person name="Goeker M."/>
        </authorList>
    </citation>
    <scope>NUCLEOTIDE SEQUENCE [LARGE SCALE GENOMIC DNA]</scope>
    <source>
        <strain evidence="3 4">DSM 15521</strain>
    </source>
</reference>
<name>A0A420W595_9BACT</name>
<dbReference type="InterPro" id="IPR007159">
    <property type="entry name" value="SpoVT-AbrB_dom"/>
</dbReference>
<feature type="non-terminal residue" evidence="3">
    <location>
        <position position="1"/>
    </location>
</feature>
<dbReference type="InterPro" id="IPR039052">
    <property type="entry name" value="Antitox_PemI-like"/>
</dbReference>
<keyword evidence="1" id="KW-0238">DNA-binding</keyword>
<dbReference type="GO" id="GO:0097351">
    <property type="term" value="F:toxin sequestering activity"/>
    <property type="evidence" value="ECO:0007669"/>
    <property type="project" value="InterPro"/>
</dbReference>
<dbReference type="Proteomes" id="UP000280881">
    <property type="component" value="Unassembled WGS sequence"/>
</dbReference>
<comment type="caution">
    <text evidence="3">The sequence shown here is derived from an EMBL/GenBank/DDBJ whole genome shotgun (WGS) entry which is preliminary data.</text>
</comment>
<feature type="domain" description="SpoVT-AbrB" evidence="2">
    <location>
        <begin position="2"/>
        <end position="47"/>
    </location>
</feature>
<dbReference type="PANTHER" id="PTHR40516">
    <property type="entry name" value="ANTITOXIN CHPS-RELATED"/>
    <property type="match status" value="1"/>
</dbReference>
<protein>
    <submittedName>
        <fullName evidence="3">Antitoxin MazE</fullName>
    </submittedName>
</protein>
<dbReference type="GO" id="GO:0003677">
    <property type="term" value="F:DNA binding"/>
    <property type="evidence" value="ECO:0007669"/>
    <property type="project" value="UniProtKB-UniRule"/>
</dbReference>
<dbReference type="InterPro" id="IPR037914">
    <property type="entry name" value="SpoVT-AbrB_sf"/>
</dbReference>
<evidence type="ECO:0000256" key="1">
    <source>
        <dbReference type="PROSITE-ProRule" id="PRU01076"/>
    </source>
</evidence>
<dbReference type="Gene3D" id="2.10.260.10">
    <property type="match status" value="1"/>
</dbReference>
<dbReference type="SMART" id="SM00966">
    <property type="entry name" value="SpoVT_AbrB"/>
    <property type="match status" value="1"/>
</dbReference>
<evidence type="ECO:0000313" key="4">
    <source>
        <dbReference type="Proteomes" id="UP000280881"/>
    </source>
</evidence>
<dbReference type="PANTHER" id="PTHR40516:SF1">
    <property type="entry name" value="ANTITOXIN CHPS-RELATED"/>
    <property type="match status" value="1"/>
</dbReference>
<evidence type="ECO:0000313" key="3">
    <source>
        <dbReference type="EMBL" id="RKQ59107.1"/>
    </source>
</evidence>
<dbReference type="PROSITE" id="PS51740">
    <property type="entry name" value="SPOVT_ABRB"/>
    <property type="match status" value="1"/>
</dbReference>
<evidence type="ECO:0000259" key="2">
    <source>
        <dbReference type="PROSITE" id="PS51740"/>
    </source>
</evidence>
<dbReference type="Pfam" id="PF04014">
    <property type="entry name" value="MazE_antitoxin"/>
    <property type="match status" value="1"/>
</dbReference>